<comment type="caution">
    <text evidence="3">Lacks conserved residue(s) required for the propagation of feature annotation.</text>
</comment>
<reference evidence="8" key="1">
    <citation type="journal article" date="2024" name="Gigascience">
        <title>Chromosome-level genome of the poultry shaft louse Menopon gallinae provides insight into the host-switching and adaptive evolution of parasitic lice.</title>
        <authorList>
            <person name="Xu Y."/>
            <person name="Ma L."/>
            <person name="Liu S."/>
            <person name="Liang Y."/>
            <person name="Liu Q."/>
            <person name="He Z."/>
            <person name="Tian L."/>
            <person name="Duan Y."/>
            <person name="Cai W."/>
            <person name="Li H."/>
            <person name="Song F."/>
        </authorList>
    </citation>
    <scope>NUCLEOTIDE SEQUENCE</scope>
    <source>
        <strain evidence="8">Cailab_2023a</strain>
    </source>
</reference>
<feature type="signal peptide" evidence="5">
    <location>
        <begin position="1"/>
        <end position="15"/>
    </location>
</feature>
<protein>
    <submittedName>
        <fullName evidence="8">Uncharacterized protein</fullName>
    </submittedName>
</protein>
<evidence type="ECO:0000259" key="6">
    <source>
        <dbReference type="PROSITE" id="PS50070"/>
    </source>
</evidence>
<dbReference type="InterPro" id="IPR003599">
    <property type="entry name" value="Ig_sub"/>
</dbReference>
<proteinExistence type="predicted"/>
<dbReference type="Gene3D" id="2.60.40.10">
    <property type="entry name" value="Immunoglobulins"/>
    <property type="match status" value="1"/>
</dbReference>
<dbReference type="InterPro" id="IPR007110">
    <property type="entry name" value="Ig-like_dom"/>
</dbReference>
<dbReference type="SUPFAM" id="SSF48726">
    <property type="entry name" value="Immunoglobulin"/>
    <property type="match status" value="1"/>
</dbReference>
<dbReference type="InterPro" id="IPR050759">
    <property type="entry name" value="Serine_protease_kringle"/>
</dbReference>
<feature type="domain" description="Ig-like" evidence="7">
    <location>
        <begin position="1063"/>
        <end position="1157"/>
    </location>
</feature>
<dbReference type="Pfam" id="PF00090">
    <property type="entry name" value="TSP_1"/>
    <property type="match status" value="1"/>
</dbReference>
<dbReference type="SUPFAM" id="SSF57440">
    <property type="entry name" value="Kringle-like"/>
    <property type="match status" value="4"/>
</dbReference>
<evidence type="ECO:0000313" key="8">
    <source>
        <dbReference type="EMBL" id="KAL0278425.1"/>
    </source>
</evidence>
<dbReference type="Gene3D" id="2.20.100.10">
    <property type="entry name" value="Thrombospondin type-1 (TSP1) repeat"/>
    <property type="match status" value="1"/>
</dbReference>
<dbReference type="SMART" id="SM00209">
    <property type="entry name" value="TSP1"/>
    <property type="match status" value="1"/>
</dbReference>
<feature type="chain" id="PRO_5043833949" evidence="5">
    <location>
        <begin position="16"/>
        <end position="1322"/>
    </location>
</feature>
<dbReference type="SMART" id="SM00130">
    <property type="entry name" value="KR"/>
    <property type="match status" value="4"/>
</dbReference>
<name>A0AAW2IAG0_9NEOP</name>
<keyword evidence="4" id="KW-0472">Membrane</keyword>
<dbReference type="PROSITE" id="PS00021">
    <property type="entry name" value="KRINGLE_1"/>
    <property type="match status" value="3"/>
</dbReference>
<dbReference type="InterPro" id="IPR000884">
    <property type="entry name" value="TSP1_rpt"/>
</dbReference>
<dbReference type="Pfam" id="PF00051">
    <property type="entry name" value="Kringle"/>
    <property type="match status" value="3"/>
</dbReference>
<feature type="domain" description="Ig-like" evidence="7">
    <location>
        <begin position="1158"/>
        <end position="1242"/>
    </location>
</feature>
<feature type="domain" description="Kringle" evidence="6">
    <location>
        <begin position="115"/>
        <end position="202"/>
    </location>
</feature>
<sequence length="1322" mass="150079">MIVLFVITQIVGVFGSFVKSVDLTKCKVTHLGSEYIGRVSQTEYNATCQFWSSSVEKGAAELNDTLFPDGTKVLAKNYCRNPNKAASGPWCYTTNKNLVTDSCNISLCKVSDCRITGPGMEYAGNVSKSASGRICKKWRHSHELDRDKKEPKFKDRFFPDGSTYDAENRCRNPDGNLTGPWCYVERNDSKYEEIEACDVPFCDDVDPLMYSEGKKDHYFFYSHFNDSNSVKFQVRLWDEGDWQEGAVYVFLSGLDKEGNSTEVDRWKSGVEIKLSNSGSGVMKKDYEVVKTQNILSAVKWATIEVTWFVADEGLVVQAFLNGNVKPFIMVDLEFKNTILAKTSFRYISLTGTPSLWSIFSDAEDCLIHTSPLKEFSRHYLMRKTTSGTEVEIAIRAVAKAIILFRVAPMVEKNQIQLIIADGNDIKLSHYDGDKYTLIKEVSKPKLLELWKWENFKINILKDSLQVHWNKPEGPELVINATHPKLASVMWVSFGSPLVSYWAIYCDPRGKADPPKAIPPECVSNEKDVFNGTMSVTSSGYQCVPWIDDTAVPANYQKEELFYPYGGKANCQNFCRNLDRDAKGPYCIIRDPKGEGFIKEYCNPRDCNVGECRLAGTANDYIGHLNQTRSKRSCQEWKKFTNEREVKVDNFPDPTLDDTSNYCRNPSKTPGGPWCFTTDRGVPRDFCYVKDCDKSLESTVITSGYMQGHLIYILPKWRKHGLDFWLKAWNPDIYEGLKIKLFPLEADRAYSLLIGDEENEKLKFSFIEPNEAETLLVHKTLPHLVPAGKWGGFWLRPGIGKIELGYQGVQEPFFEWSTEEISLSFDPVFIDFGTIKGHWVGVNFDSGECLLERTTSTDPNRIYPINLWQTDGQEARNVPTKLVLFLRGVGSVGIVLMSNPDFKEYVSVRLSSNGEKISIWEYKWNLSNRKLVEYVSTSSFSANRSTEYELGFKEKGISLLQDKQFVFNWESRDPFIFYWFSIQALEGYIIWSANCPPRDIDLPARNGQWGPWGPWACSVTCGGGHGRTSRVCDNPTPNVFGRECKGVDKYEGPCNLFPCGEISPDTQDLIRYGLSSNVRALEVVAGDKVVLECCEEELLQQVLKEANAVNVSWTLNGFPISRRRARVNEKHGLVIPKASEQDSGVYLCTVYQKPNSIPPKVVLDVYSLIVNRTHPTKKVRKGRSLHLRCNGLALSYVYADLSQKWEINGTVWKDYGITTLETVNLEDLEYVTDAHDGIWTCVIVQEDLGFKWKTNWMHVKVNSVPNFWTHLTEDAATKPLFGRLGSELTVKIVFFVIIAVVLAVTIIPAFLLIRNFLKFNRCK</sequence>
<accession>A0AAW2IAG0</accession>
<dbReference type="SMART" id="SM00409">
    <property type="entry name" value="IG"/>
    <property type="match status" value="1"/>
</dbReference>
<keyword evidence="2" id="KW-1015">Disulfide bond</keyword>
<keyword evidence="1 3" id="KW-0420">Kringle</keyword>
<evidence type="ECO:0000256" key="2">
    <source>
        <dbReference type="ARBA" id="ARBA00023157"/>
    </source>
</evidence>
<feature type="transmembrane region" description="Helical" evidence="4">
    <location>
        <begin position="1291"/>
        <end position="1312"/>
    </location>
</feature>
<dbReference type="InterPro" id="IPR000001">
    <property type="entry name" value="Kringle"/>
</dbReference>
<dbReference type="InterPro" id="IPR013783">
    <property type="entry name" value="Ig-like_fold"/>
</dbReference>
<dbReference type="PROSITE" id="PS50835">
    <property type="entry name" value="IG_LIKE"/>
    <property type="match status" value="2"/>
</dbReference>
<keyword evidence="4" id="KW-0812">Transmembrane</keyword>
<dbReference type="PANTHER" id="PTHR24261">
    <property type="entry name" value="PLASMINOGEN-RELATED"/>
    <property type="match status" value="1"/>
</dbReference>
<dbReference type="PANTHER" id="PTHR24261:SF7">
    <property type="entry name" value="KRINGLE DOMAIN-CONTAINING PROTEIN"/>
    <property type="match status" value="1"/>
</dbReference>
<dbReference type="EMBL" id="JARGDH010000001">
    <property type="protein sequence ID" value="KAL0278425.1"/>
    <property type="molecule type" value="Genomic_DNA"/>
</dbReference>
<evidence type="ECO:0000256" key="1">
    <source>
        <dbReference type="ARBA" id="ARBA00022572"/>
    </source>
</evidence>
<evidence type="ECO:0000256" key="3">
    <source>
        <dbReference type="PROSITE-ProRule" id="PRU00121"/>
    </source>
</evidence>
<feature type="domain" description="Kringle" evidence="6">
    <location>
        <begin position="615"/>
        <end position="691"/>
    </location>
</feature>
<organism evidence="8">
    <name type="scientific">Menopon gallinae</name>
    <name type="common">poultry shaft louse</name>
    <dbReference type="NCBI Taxonomy" id="328185"/>
    <lineage>
        <taxon>Eukaryota</taxon>
        <taxon>Metazoa</taxon>
        <taxon>Ecdysozoa</taxon>
        <taxon>Arthropoda</taxon>
        <taxon>Hexapoda</taxon>
        <taxon>Insecta</taxon>
        <taxon>Pterygota</taxon>
        <taxon>Neoptera</taxon>
        <taxon>Paraneoptera</taxon>
        <taxon>Psocodea</taxon>
        <taxon>Troctomorpha</taxon>
        <taxon>Phthiraptera</taxon>
        <taxon>Amblycera</taxon>
        <taxon>Menoponidae</taxon>
        <taxon>Menopon</taxon>
    </lineage>
</organism>
<dbReference type="SUPFAM" id="SSF82895">
    <property type="entry name" value="TSP-1 type 1 repeat"/>
    <property type="match status" value="1"/>
</dbReference>
<feature type="domain" description="Kringle" evidence="6">
    <location>
        <begin position="520"/>
        <end position="606"/>
    </location>
</feature>
<dbReference type="InterPro" id="IPR038178">
    <property type="entry name" value="Kringle_sf"/>
</dbReference>
<dbReference type="PROSITE" id="PS50070">
    <property type="entry name" value="KRINGLE_2"/>
    <property type="match status" value="4"/>
</dbReference>
<feature type="domain" description="Kringle" evidence="6">
    <location>
        <begin position="32"/>
        <end position="108"/>
    </location>
</feature>
<dbReference type="Gene3D" id="2.40.20.10">
    <property type="entry name" value="Plasminogen Kringle 4"/>
    <property type="match status" value="4"/>
</dbReference>
<evidence type="ECO:0000259" key="7">
    <source>
        <dbReference type="PROSITE" id="PS50835"/>
    </source>
</evidence>
<keyword evidence="5" id="KW-0732">Signal</keyword>
<dbReference type="CDD" id="cd00108">
    <property type="entry name" value="KR"/>
    <property type="match status" value="1"/>
</dbReference>
<keyword evidence="4" id="KW-1133">Transmembrane helix</keyword>
<comment type="caution">
    <text evidence="8">The sequence shown here is derived from an EMBL/GenBank/DDBJ whole genome shotgun (WGS) entry which is preliminary data.</text>
</comment>
<dbReference type="InterPro" id="IPR013806">
    <property type="entry name" value="Kringle-like"/>
</dbReference>
<dbReference type="InterPro" id="IPR036179">
    <property type="entry name" value="Ig-like_dom_sf"/>
</dbReference>
<evidence type="ECO:0000256" key="5">
    <source>
        <dbReference type="SAM" id="SignalP"/>
    </source>
</evidence>
<evidence type="ECO:0000256" key="4">
    <source>
        <dbReference type="SAM" id="Phobius"/>
    </source>
</evidence>
<dbReference type="PROSITE" id="PS50092">
    <property type="entry name" value="TSP1"/>
    <property type="match status" value="1"/>
</dbReference>
<dbReference type="InterPro" id="IPR018056">
    <property type="entry name" value="Kringle_CS"/>
</dbReference>
<dbReference type="InterPro" id="IPR036383">
    <property type="entry name" value="TSP1_rpt_sf"/>
</dbReference>
<gene>
    <name evidence="8" type="ORF">PYX00_000253</name>
</gene>